<keyword evidence="2" id="KW-1133">Transmembrane helix</keyword>
<evidence type="ECO:0000313" key="3">
    <source>
        <dbReference type="EMBL" id="ORX62566.1"/>
    </source>
</evidence>
<dbReference type="EMBL" id="MCGT01000001">
    <property type="protein sequence ID" value="ORX62566.1"/>
    <property type="molecule type" value="Genomic_DNA"/>
</dbReference>
<feature type="compositionally biased region" description="Basic residues" evidence="1">
    <location>
        <begin position="1"/>
        <end position="23"/>
    </location>
</feature>
<sequence>MKVKGKGKRRKTMGQKRGSANKKKGGDKTRRTGSCKAKRTGQRLFIAMGATPIRFYKKRKAIDRWYGTAGICGVILYQFMISQRWLSSRRSFLVTLLCYQR</sequence>
<keyword evidence="2" id="KW-0472">Membrane</keyword>
<comment type="caution">
    <text evidence="3">The sequence shown here is derived from an EMBL/GenBank/DDBJ whole genome shotgun (WGS) entry which is preliminary data.</text>
</comment>
<evidence type="ECO:0000256" key="1">
    <source>
        <dbReference type="SAM" id="MobiDB-lite"/>
    </source>
</evidence>
<dbReference type="OrthoDB" id="16066at2759"/>
<dbReference type="Proteomes" id="UP000242146">
    <property type="component" value="Unassembled WGS sequence"/>
</dbReference>
<feature type="region of interest" description="Disordered" evidence="1">
    <location>
        <begin position="1"/>
        <end position="37"/>
    </location>
</feature>
<evidence type="ECO:0000256" key="2">
    <source>
        <dbReference type="SAM" id="Phobius"/>
    </source>
</evidence>
<evidence type="ECO:0000313" key="4">
    <source>
        <dbReference type="Proteomes" id="UP000242146"/>
    </source>
</evidence>
<protein>
    <submittedName>
        <fullName evidence="3">Uncharacterized protein</fullName>
    </submittedName>
</protein>
<feature type="transmembrane region" description="Helical" evidence="2">
    <location>
        <begin position="65"/>
        <end position="86"/>
    </location>
</feature>
<keyword evidence="4" id="KW-1185">Reference proteome</keyword>
<organism evidence="3 4">
    <name type="scientific">Hesseltinella vesiculosa</name>
    <dbReference type="NCBI Taxonomy" id="101127"/>
    <lineage>
        <taxon>Eukaryota</taxon>
        <taxon>Fungi</taxon>
        <taxon>Fungi incertae sedis</taxon>
        <taxon>Mucoromycota</taxon>
        <taxon>Mucoromycotina</taxon>
        <taxon>Mucoromycetes</taxon>
        <taxon>Mucorales</taxon>
        <taxon>Cunninghamellaceae</taxon>
        <taxon>Hesseltinella</taxon>
    </lineage>
</organism>
<keyword evidence="2" id="KW-0812">Transmembrane</keyword>
<accession>A0A1X2GWY3</accession>
<dbReference type="AlphaFoldDB" id="A0A1X2GWY3"/>
<gene>
    <name evidence="3" type="ORF">DM01DRAFT_41177</name>
</gene>
<name>A0A1X2GWY3_9FUNG</name>
<reference evidence="3 4" key="1">
    <citation type="submission" date="2016-07" db="EMBL/GenBank/DDBJ databases">
        <title>Pervasive Adenine N6-methylation of Active Genes in Fungi.</title>
        <authorList>
            <consortium name="DOE Joint Genome Institute"/>
            <person name="Mondo S.J."/>
            <person name="Dannebaum R.O."/>
            <person name="Kuo R.C."/>
            <person name="Labutti K."/>
            <person name="Haridas S."/>
            <person name="Kuo A."/>
            <person name="Salamov A."/>
            <person name="Ahrendt S.R."/>
            <person name="Lipzen A."/>
            <person name="Sullivan W."/>
            <person name="Andreopoulos W.B."/>
            <person name="Clum A."/>
            <person name="Lindquist E."/>
            <person name="Daum C."/>
            <person name="Ramamoorthy G.K."/>
            <person name="Gryganskyi A."/>
            <person name="Culley D."/>
            <person name="Magnuson J.K."/>
            <person name="James T.Y."/>
            <person name="O'Malley M.A."/>
            <person name="Stajich J.E."/>
            <person name="Spatafora J.W."/>
            <person name="Visel A."/>
            <person name="Grigoriev I.V."/>
        </authorList>
    </citation>
    <scope>NUCLEOTIDE SEQUENCE [LARGE SCALE GENOMIC DNA]</scope>
    <source>
        <strain evidence="3 4">NRRL 3301</strain>
    </source>
</reference>
<proteinExistence type="predicted"/>